<comment type="caution">
    <text evidence="5">The sequence shown here is derived from an EMBL/GenBank/DDBJ whole genome shotgun (WGS) entry which is preliminary data.</text>
</comment>
<dbReference type="Proteomes" id="UP000649328">
    <property type="component" value="Unassembled WGS sequence"/>
</dbReference>
<dbReference type="InterPro" id="IPR009009">
    <property type="entry name" value="RlpA-like_DPBB"/>
</dbReference>
<name>A0A8H7L9K7_9ASCO</name>
<proteinExistence type="predicted"/>
<keyword evidence="6" id="KW-1185">Reference proteome</keyword>
<feature type="region of interest" description="Disordered" evidence="2">
    <location>
        <begin position="65"/>
        <end position="131"/>
    </location>
</feature>
<reference evidence="5" key="1">
    <citation type="submission" date="2020-10" db="EMBL/GenBank/DDBJ databases">
        <title>The Whole-Genome Sequence of Metschnikowia persimmonesis, a Novel Endophytic Yeast Species Isolated from Medicinal Plant Diospyros kaki Thumb.</title>
        <authorList>
            <person name="Rahmat E."/>
            <person name="Kang Y."/>
        </authorList>
    </citation>
    <scope>NUCLEOTIDE SEQUENCE</scope>
    <source>
        <strain evidence="5">KIOM G15050</strain>
    </source>
</reference>
<evidence type="ECO:0000256" key="3">
    <source>
        <dbReference type="SAM" id="SignalP"/>
    </source>
</evidence>
<evidence type="ECO:0000256" key="1">
    <source>
        <dbReference type="ARBA" id="ARBA00022729"/>
    </source>
</evidence>
<feature type="chain" id="PRO_5034638401" description="RlpA-like protein double-psi beta-barrel domain-containing protein" evidence="3">
    <location>
        <begin position="17"/>
        <end position="233"/>
    </location>
</feature>
<evidence type="ECO:0000259" key="4">
    <source>
        <dbReference type="Pfam" id="PF03330"/>
    </source>
</evidence>
<feature type="compositionally biased region" description="Low complexity" evidence="2">
    <location>
        <begin position="75"/>
        <end position="128"/>
    </location>
</feature>
<keyword evidence="1 3" id="KW-0732">Signal</keyword>
<feature type="signal peptide" evidence="3">
    <location>
        <begin position="1"/>
        <end position="16"/>
    </location>
</feature>
<dbReference type="OrthoDB" id="623670at2759"/>
<sequence>MKFAPAAILFSALAAASPVYHVEWVTVTQYTTIVAGHDEYTSAFPQTTKTVLLAETPAASQVLSTETYSEVKIGSEPTTEATSEPTTEPTTEPITSTTVPTTTIEPTTIEPTTTTPSTTSSTATSSASGEVFSGDGTYYDTGLGACGWTNTDTDYIAAIGHGLFDQYTPNGNPNRNTLCGKKIIAHYEGKSVEVTAVDRCEGCLPYDLDFSPAAFDQLADALLGRIQITWSWA</sequence>
<dbReference type="EMBL" id="JACBPP010000009">
    <property type="protein sequence ID" value="KAF7999415.1"/>
    <property type="molecule type" value="Genomic_DNA"/>
</dbReference>
<evidence type="ECO:0000256" key="2">
    <source>
        <dbReference type="SAM" id="MobiDB-lite"/>
    </source>
</evidence>
<organism evidence="5 6">
    <name type="scientific">Metschnikowia pulcherrima</name>
    <dbReference type="NCBI Taxonomy" id="27326"/>
    <lineage>
        <taxon>Eukaryota</taxon>
        <taxon>Fungi</taxon>
        <taxon>Dikarya</taxon>
        <taxon>Ascomycota</taxon>
        <taxon>Saccharomycotina</taxon>
        <taxon>Pichiomycetes</taxon>
        <taxon>Metschnikowiaceae</taxon>
        <taxon>Metschnikowia</taxon>
    </lineage>
</organism>
<dbReference type="InterPro" id="IPR036908">
    <property type="entry name" value="RlpA-like_sf"/>
</dbReference>
<evidence type="ECO:0000313" key="5">
    <source>
        <dbReference type="EMBL" id="KAF7999415.1"/>
    </source>
</evidence>
<dbReference type="PANTHER" id="PTHR31836:SF28">
    <property type="entry name" value="SRCR DOMAIN-CONTAINING PROTEIN-RELATED"/>
    <property type="match status" value="1"/>
</dbReference>
<feature type="domain" description="RlpA-like protein double-psi beta-barrel" evidence="4">
    <location>
        <begin position="174"/>
        <end position="229"/>
    </location>
</feature>
<dbReference type="AlphaFoldDB" id="A0A8H7L9K7"/>
<evidence type="ECO:0000313" key="6">
    <source>
        <dbReference type="Proteomes" id="UP000649328"/>
    </source>
</evidence>
<gene>
    <name evidence="5" type="ORF">HF325_006091</name>
</gene>
<dbReference type="PANTHER" id="PTHR31836">
    <property type="match status" value="1"/>
</dbReference>
<dbReference type="Pfam" id="PF03330">
    <property type="entry name" value="DPBB_1"/>
    <property type="match status" value="1"/>
</dbReference>
<accession>A0A8H7L9K7</accession>
<dbReference type="SUPFAM" id="SSF50685">
    <property type="entry name" value="Barwin-like endoglucanases"/>
    <property type="match status" value="1"/>
</dbReference>
<dbReference type="CDD" id="cd22191">
    <property type="entry name" value="DPBB_RlpA_EXP_N-like"/>
    <property type="match status" value="1"/>
</dbReference>
<dbReference type="InterPro" id="IPR051477">
    <property type="entry name" value="Expansin_CellWall"/>
</dbReference>
<protein>
    <recommendedName>
        <fullName evidence="4">RlpA-like protein double-psi beta-barrel domain-containing protein</fullName>
    </recommendedName>
</protein>
<dbReference type="Gene3D" id="2.40.40.10">
    <property type="entry name" value="RlpA-like domain"/>
    <property type="match status" value="1"/>
</dbReference>